<evidence type="ECO:0008006" key="5">
    <source>
        <dbReference type="Google" id="ProtNLM"/>
    </source>
</evidence>
<sequence>MKGIHSDIVRDRRDGAPWRVTFRKTQDGIGVYNPTRRNIGLVIFMLVWLCGWAMGEWFALAQLFGSGGPFAVDLFLLVWVSFWTLGGLAALAVLAWNLVGVEKLFLIEGGGIVTERGFGAITRRKVFRVDQLSGVELAEQQGRHAANGAFSGGAVRFVADGKPQSFGIGLDDEEADRVVTLMQAFLERHQPERDRATSGARIDRPGDAAPDAAPV</sequence>
<comment type="caution">
    <text evidence="3">The sequence shown here is derived from an EMBL/GenBank/DDBJ whole genome shotgun (WGS) entry which is preliminary data.</text>
</comment>
<name>A0A3S0A9G3_9HYPH</name>
<dbReference type="EMBL" id="RWKW01000033">
    <property type="protein sequence ID" value="RST86649.1"/>
    <property type="molecule type" value="Genomic_DNA"/>
</dbReference>
<keyword evidence="2" id="KW-0812">Transmembrane</keyword>
<dbReference type="AlphaFoldDB" id="A0A3S0A9G3"/>
<reference evidence="3 4" key="1">
    <citation type="submission" date="2018-12" db="EMBL/GenBank/DDBJ databases">
        <title>Mesorhizobium carbonis sp. nov., isolated from coal mine water.</title>
        <authorList>
            <person name="Xin W."/>
            <person name="Xu Z."/>
            <person name="Xiang F."/>
            <person name="Zhang J."/>
            <person name="Xi L."/>
            <person name="Liu J."/>
        </authorList>
    </citation>
    <scope>NUCLEOTIDE SEQUENCE [LARGE SCALE GENOMIC DNA]</scope>
    <source>
        <strain evidence="3 4">B2.3</strain>
    </source>
</reference>
<gene>
    <name evidence="3" type="ORF">EJC49_09245</name>
</gene>
<feature type="compositionally biased region" description="Basic and acidic residues" evidence="1">
    <location>
        <begin position="190"/>
        <end position="206"/>
    </location>
</feature>
<protein>
    <recommendedName>
        <fullName evidence="5">PH domain-containing protein</fullName>
    </recommendedName>
</protein>
<accession>A0A3S0A9G3</accession>
<evidence type="ECO:0000313" key="4">
    <source>
        <dbReference type="Proteomes" id="UP000278398"/>
    </source>
</evidence>
<evidence type="ECO:0000256" key="1">
    <source>
        <dbReference type="SAM" id="MobiDB-lite"/>
    </source>
</evidence>
<proteinExistence type="predicted"/>
<keyword evidence="2" id="KW-0472">Membrane</keyword>
<feature type="region of interest" description="Disordered" evidence="1">
    <location>
        <begin position="190"/>
        <end position="215"/>
    </location>
</feature>
<keyword evidence="4" id="KW-1185">Reference proteome</keyword>
<dbReference type="RefSeq" id="WP_126699540.1">
    <property type="nucleotide sequence ID" value="NZ_RWKW01000033.1"/>
</dbReference>
<evidence type="ECO:0000313" key="3">
    <source>
        <dbReference type="EMBL" id="RST86649.1"/>
    </source>
</evidence>
<organism evidence="3 4">
    <name type="scientific">Aquibium carbonis</name>
    <dbReference type="NCBI Taxonomy" id="2495581"/>
    <lineage>
        <taxon>Bacteria</taxon>
        <taxon>Pseudomonadati</taxon>
        <taxon>Pseudomonadota</taxon>
        <taxon>Alphaproteobacteria</taxon>
        <taxon>Hyphomicrobiales</taxon>
        <taxon>Phyllobacteriaceae</taxon>
        <taxon>Aquibium</taxon>
    </lineage>
</organism>
<evidence type="ECO:0000256" key="2">
    <source>
        <dbReference type="SAM" id="Phobius"/>
    </source>
</evidence>
<feature type="transmembrane region" description="Helical" evidence="2">
    <location>
        <begin position="41"/>
        <end position="64"/>
    </location>
</feature>
<dbReference type="OrthoDB" id="8082231at2"/>
<dbReference type="Proteomes" id="UP000278398">
    <property type="component" value="Unassembled WGS sequence"/>
</dbReference>
<keyword evidence="2" id="KW-1133">Transmembrane helix</keyword>
<feature type="transmembrane region" description="Helical" evidence="2">
    <location>
        <begin position="76"/>
        <end position="99"/>
    </location>
</feature>